<evidence type="ECO:0000256" key="1">
    <source>
        <dbReference type="ARBA" id="ARBA00004123"/>
    </source>
</evidence>
<protein>
    <submittedName>
        <fullName evidence="7">6717_t:CDS:1</fullName>
    </submittedName>
</protein>
<evidence type="ECO:0000256" key="3">
    <source>
        <dbReference type="ARBA" id="ARBA00022771"/>
    </source>
</evidence>
<dbReference type="PANTHER" id="PTHR46481:SF10">
    <property type="entry name" value="ZINC FINGER BED DOMAIN-CONTAINING PROTEIN 39"/>
    <property type="match status" value="1"/>
</dbReference>
<feature type="compositionally biased region" description="Polar residues" evidence="6">
    <location>
        <begin position="1"/>
        <end position="16"/>
    </location>
</feature>
<dbReference type="GO" id="GO:0005634">
    <property type="term" value="C:nucleus"/>
    <property type="evidence" value="ECO:0007669"/>
    <property type="project" value="UniProtKB-SubCell"/>
</dbReference>
<comment type="caution">
    <text evidence="7">The sequence shown here is derived from an EMBL/GenBank/DDBJ whole genome shotgun (WGS) entry which is preliminary data.</text>
</comment>
<gene>
    <name evidence="7" type="ORF">CPELLU_LOCUS16896</name>
</gene>
<dbReference type="EMBL" id="CAJVQA010026504">
    <property type="protein sequence ID" value="CAG8789292.1"/>
    <property type="molecule type" value="Genomic_DNA"/>
</dbReference>
<organism evidence="7 8">
    <name type="scientific">Cetraspora pellucida</name>
    <dbReference type="NCBI Taxonomy" id="1433469"/>
    <lineage>
        <taxon>Eukaryota</taxon>
        <taxon>Fungi</taxon>
        <taxon>Fungi incertae sedis</taxon>
        <taxon>Mucoromycota</taxon>
        <taxon>Glomeromycotina</taxon>
        <taxon>Glomeromycetes</taxon>
        <taxon>Diversisporales</taxon>
        <taxon>Gigasporaceae</taxon>
        <taxon>Cetraspora</taxon>
    </lineage>
</organism>
<dbReference type="InterPro" id="IPR012337">
    <property type="entry name" value="RNaseH-like_sf"/>
</dbReference>
<sequence>DITSTTATLENNSKLRQGSRKQRSKGWCKELKKDGSLCNHVVETDGDMENFSDHLQNKHEITKFGRHESYISQLANNEKSHQIKDNGIYKEQVDKALVKFIVTNSQPFYMLENLRFIKYSLMLSPSYKLPKVVRRFIGVTCLYIDPQFEMQEITLAIHELKHLHSGFTIAITLKSILQNWGINEKCFMITTDNAKNIIKAINKIEVVN</sequence>
<dbReference type="OrthoDB" id="2404704at2759"/>
<keyword evidence="2" id="KW-0479">Metal-binding</keyword>
<feature type="region of interest" description="Disordered" evidence="6">
    <location>
        <begin position="1"/>
        <end position="21"/>
    </location>
</feature>
<dbReference type="AlphaFoldDB" id="A0A9N9JNZ1"/>
<dbReference type="PANTHER" id="PTHR46481">
    <property type="entry name" value="ZINC FINGER BED DOMAIN-CONTAINING PROTEIN 4"/>
    <property type="match status" value="1"/>
</dbReference>
<dbReference type="InterPro" id="IPR052035">
    <property type="entry name" value="ZnF_BED_domain_contain"/>
</dbReference>
<keyword evidence="4" id="KW-0862">Zinc</keyword>
<dbReference type="SUPFAM" id="SSF53098">
    <property type="entry name" value="Ribonuclease H-like"/>
    <property type="match status" value="1"/>
</dbReference>
<reference evidence="7" key="1">
    <citation type="submission" date="2021-06" db="EMBL/GenBank/DDBJ databases">
        <authorList>
            <person name="Kallberg Y."/>
            <person name="Tangrot J."/>
            <person name="Rosling A."/>
        </authorList>
    </citation>
    <scope>NUCLEOTIDE SEQUENCE</scope>
    <source>
        <strain evidence="7">FL966</strain>
    </source>
</reference>
<keyword evidence="5" id="KW-0539">Nucleus</keyword>
<dbReference type="GO" id="GO:0008270">
    <property type="term" value="F:zinc ion binding"/>
    <property type="evidence" value="ECO:0007669"/>
    <property type="project" value="UniProtKB-KW"/>
</dbReference>
<evidence type="ECO:0000256" key="4">
    <source>
        <dbReference type="ARBA" id="ARBA00022833"/>
    </source>
</evidence>
<evidence type="ECO:0000313" key="8">
    <source>
        <dbReference type="Proteomes" id="UP000789759"/>
    </source>
</evidence>
<evidence type="ECO:0000313" key="7">
    <source>
        <dbReference type="EMBL" id="CAG8789292.1"/>
    </source>
</evidence>
<dbReference type="Proteomes" id="UP000789759">
    <property type="component" value="Unassembled WGS sequence"/>
</dbReference>
<accession>A0A9N9JNZ1</accession>
<evidence type="ECO:0000256" key="6">
    <source>
        <dbReference type="SAM" id="MobiDB-lite"/>
    </source>
</evidence>
<keyword evidence="3" id="KW-0863">Zinc-finger</keyword>
<feature type="non-terminal residue" evidence="7">
    <location>
        <position position="208"/>
    </location>
</feature>
<keyword evidence="8" id="KW-1185">Reference proteome</keyword>
<evidence type="ECO:0000256" key="2">
    <source>
        <dbReference type="ARBA" id="ARBA00022723"/>
    </source>
</evidence>
<evidence type="ECO:0000256" key="5">
    <source>
        <dbReference type="ARBA" id="ARBA00023242"/>
    </source>
</evidence>
<name>A0A9N9JNZ1_9GLOM</name>
<comment type="subcellular location">
    <subcellularLocation>
        <location evidence="1">Nucleus</location>
    </subcellularLocation>
</comment>
<proteinExistence type="predicted"/>